<evidence type="ECO:0000256" key="3">
    <source>
        <dbReference type="ARBA" id="ARBA00022490"/>
    </source>
</evidence>
<dbReference type="AlphaFoldDB" id="A0A915E1U4"/>
<evidence type="ECO:0000313" key="6">
    <source>
        <dbReference type="WBParaSite" id="jg25306"/>
    </source>
</evidence>
<dbReference type="PANTHER" id="PTHR22798">
    <property type="entry name" value="MCT-1 PROTEIN"/>
    <property type="match status" value="1"/>
</dbReference>
<dbReference type="NCBIfam" id="TIGR00451">
    <property type="entry name" value="unchar_dom_2"/>
    <property type="match status" value="1"/>
</dbReference>
<feature type="domain" description="PUA" evidence="4">
    <location>
        <begin position="416"/>
        <end position="495"/>
    </location>
</feature>
<evidence type="ECO:0000259" key="4">
    <source>
        <dbReference type="SMART" id="SM00359"/>
    </source>
</evidence>
<comment type="similarity">
    <text evidence="2">Belongs to the MCTS1 family.</text>
</comment>
<evidence type="ECO:0000256" key="2">
    <source>
        <dbReference type="ARBA" id="ARBA00008955"/>
    </source>
</evidence>
<dbReference type="Pfam" id="PF17832">
    <property type="entry name" value="Pre-PUA"/>
    <property type="match status" value="1"/>
</dbReference>
<dbReference type="PROSITE" id="PS50890">
    <property type="entry name" value="PUA"/>
    <property type="match status" value="1"/>
</dbReference>
<dbReference type="InterPro" id="IPR019438">
    <property type="entry name" value="Q_salvage"/>
</dbReference>
<comment type="subcellular location">
    <subcellularLocation>
        <location evidence="1">Cytoplasm</location>
    </subcellularLocation>
</comment>
<dbReference type="GO" id="GO:0001731">
    <property type="term" value="P:formation of translation preinitiation complex"/>
    <property type="evidence" value="ECO:0007669"/>
    <property type="project" value="TreeGrafter"/>
</dbReference>
<dbReference type="CDD" id="cd11609">
    <property type="entry name" value="MCT1_N"/>
    <property type="match status" value="1"/>
</dbReference>
<dbReference type="GO" id="GO:0002188">
    <property type="term" value="P:translation reinitiation"/>
    <property type="evidence" value="ECO:0007669"/>
    <property type="project" value="UniProtKB-ARBA"/>
</dbReference>
<dbReference type="InterPro" id="IPR004521">
    <property type="entry name" value="Uncharacterised_CHP00451"/>
</dbReference>
<dbReference type="Gene3D" id="3.10.400.20">
    <property type="match status" value="1"/>
</dbReference>
<dbReference type="PANTHER" id="PTHR22798:SF0">
    <property type="entry name" value="MALIGNANT T-CELL-AMPLIFIED SEQUENCE 1"/>
    <property type="match status" value="1"/>
</dbReference>
<dbReference type="SUPFAM" id="SSF88697">
    <property type="entry name" value="PUA domain-like"/>
    <property type="match status" value="1"/>
</dbReference>
<sequence>MLLDSVLNPRESGIFIAENSHEIQIDELAIKNVALMIHKAVKSGEISESDFESYDMHTKAGAQQAVEWIFFVDLINFSFWMDDGSCFAVSYTAKDGTTSQYSGYFAACACRRAGKIFQSDFGQTIPLLEERCTAIRQAGKILSEKFDGSFYNCVLQCNQNAQSLLKLIVENFESFRDFANFKNQRVSLLKRAQILVSDIHGCLRSKANPAGDFNDIGSLTIKLLSILKINPFLKNGSEEEVVIRGNSIYACDKIAEEVERLRANHSTKSENNGSKMELRQLYPVDIDMYLWLYRRKHAEQSKLTKAVHFRVVLYRVVLYPAVMFKKFDAKEDVVGSQQLKQSVQKGIRQKLLENYPSLDSVIEDILPKKENFKQLKCKDHLEMVVDHEGIVQFVKHRDFPYIPTLKLLHKYPFIMHQQQVDKGAIKFVLNGSNIMSPGLTSAGGKLLENCEKGTMVAVMAEGKKHAMAIGVMKFSSAEIKEKNSGIAIDNVHYLGDGLWRLGPIQ</sequence>
<dbReference type="WBParaSite" id="jg25306">
    <property type="protein sequence ID" value="jg25306"/>
    <property type="gene ID" value="jg25306"/>
</dbReference>
<dbReference type="InterPro" id="IPR015947">
    <property type="entry name" value="PUA-like_sf"/>
</dbReference>
<evidence type="ECO:0000256" key="1">
    <source>
        <dbReference type="ARBA" id="ARBA00004496"/>
    </source>
</evidence>
<dbReference type="InterPro" id="IPR016437">
    <property type="entry name" value="MCT-1/Tma20"/>
</dbReference>
<dbReference type="Proteomes" id="UP000887574">
    <property type="component" value="Unplaced"/>
</dbReference>
<dbReference type="CDD" id="cd21155">
    <property type="entry name" value="PUA_MCTS-1-like"/>
    <property type="match status" value="1"/>
</dbReference>
<dbReference type="GO" id="GO:0003723">
    <property type="term" value="F:RNA binding"/>
    <property type="evidence" value="ECO:0007669"/>
    <property type="project" value="InterPro"/>
</dbReference>
<dbReference type="GO" id="GO:0005737">
    <property type="term" value="C:cytoplasm"/>
    <property type="evidence" value="ECO:0007669"/>
    <property type="project" value="UniProtKB-SubCell"/>
</dbReference>
<keyword evidence="3" id="KW-0963">Cytoplasm</keyword>
<dbReference type="SMART" id="SM00359">
    <property type="entry name" value="PUA"/>
    <property type="match status" value="1"/>
</dbReference>
<proteinExistence type="inferred from homology"/>
<dbReference type="Pfam" id="PF10343">
    <property type="entry name" value="Q_salvage"/>
    <property type="match status" value="3"/>
</dbReference>
<dbReference type="InterPro" id="IPR002478">
    <property type="entry name" value="PUA"/>
</dbReference>
<protein>
    <submittedName>
        <fullName evidence="6">Queuosine 5'-phosphate N-glycosylase/hydrolase</fullName>
    </submittedName>
</protein>
<evidence type="ECO:0000313" key="5">
    <source>
        <dbReference type="Proteomes" id="UP000887574"/>
    </source>
</evidence>
<organism evidence="5 6">
    <name type="scientific">Ditylenchus dipsaci</name>
    <dbReference type="NCBI Taxonomy" id="166011"/>
    <lineage>
        <taxon>Eukaryota</taxon>
        <taxon>Metazoa</taxon>
        <taxon>Ecdysozoa</taxon>
        <taxon>Nematoda</taxon>
        <taxon>Chromadorea</taxon>
        <taxon>Rhabditida</taxon>
        <taxon>Tylenchina</taxon>
        <taxon>Tylenchomorpha</taxon>
        <taxon>Sphaerularioidea</taxon>
        <taxon>Anguinidae</taxon>
        <taxon>Anguininae</taxon>
        <taxon>Ditylenchus</taxon>
    </lineage>
</organism>
<dbReference type="Pfam" id="PF01472">
    <property type="entry name" value="PUA"/>
    <property type="match status" value="1"/>
</dbReference>
<dbReference type="FunFam" id="3.10.400.20:FF:000001">
    <property type="entry name" value="Malignant T-cell-amplified sequence 1"/>
    <property type="match status" value="1"/>
</dbReference>
<keyword evidence="5" id="KW-1185">Reference proteome</keyword>
<dbReference type="InterPro" id="IPR041366">
    <property type="entry name" value="Pre-PUA"/>
</dbReference>
<name>A0A915E1U4_9BILA</name>
<reference evidence="6" key="1">
    <citation type="submission" date="2022-11" db="UniProtKB">
        <authorList>
            <consortium name="WormBaseParasite"/>
        </authorList>
    </citation>
    <scope>IDENTIFICATION</scope>
</reference>
<accession>A0A915E1U4</accession>